<dbReference type="SUPFAM" id="SSF46689">
    <property type="entry name" value="Homeodomain-like"/>
    <property type="match status" value="1"/>
</dbReference>
<organism evidence="2 3">
    <name type="scientific">Allofranklinella schreckenbergeri</name>
    <dbReference type="NCBI Taxonomy" id="1076744"/>
    <lineage>
        <taxon>Bacteria</taxon>
        <taxon>Pseudomonadati</taxon>
        <taxon>Pseudomonadota</taxon>
        <taxon>Betaproteobacteria</taxon>
        <taxon>Burkholderiales</taxon>
        <taxon>Comamonadaceae</taxon>
        <taxon>Allofranklinella</taxon>
    </lineage>
</organism>
<dbReference type="RefSeq" id="WP_122238943.1">
    <property type="nucleotide sequence ID" value="NZ_RDQM01000014.1"/>
</dbReference>
<dbReference type="Pfam" id="PF08765">
    <property type="entry name" value="Mor"/>
    <property type="match status" value="1"/>
</dbReference>
<evidence type="ECO:0000313" key="2">
    <source>
        <dbReference type="EMBL" id="RMW95998.1"/>
    </source>
</evidence>
<dbReference type="InterPro" id="IPR052411">
    <property type="entry name" value="c-mor_Regulatory_Protein"/>
</dbReference>
<dbReference type="PANTHER" id="PTHR37812">
    <property type="entry name" value="MU-LIKE PROPHAGE FLUMU PROTEIN C"/>
    <property type="match status" value="1"/>
</dbReference>
<comment type="caution">
    <text evidence="2">The sequence shown here is derived from an EMBL/GenBank/DDBJ whole genome shotgun (WGS) entry which is preliminary data.</text>
</comment>
<dbReference type="Proteomes" id="UP000267521">
    <property type="component" value="Unassembled WGS sequence"/>
</dbReference>
<dbReference type="InterPro" id="IPR014875">
    <property type="entry name" value="Mor_transcription_activator"/>
</dbReference>
<dbReference type="PANTHER" id="PTHR37812:SF1">
    <property type="entry name" value="MU-LIKE PROPHAGE FLUMU PROTEIN C"/>
    <property type="match status" value="1"/>
</dbReference>
<evidence type="ECO:0000259" key="1">
    <source>
        <dbReference type="Pfam" id="PF08765"/>
    </source>
</evidence>
<gene>
    <name evidence="2" type="ORF">EBQ26_10340</name>
</gene>
<dbReference type="InterPro" id="IPR009057">
    <property type="entry name" value="Homeodomain-like_sf"/>
</dbReference>
<feature type="domain" description="Mor transcription activator" evidence="1">
    <location>
        <begin position="11"/>
        <end position="113"/>
    </location>
</feature>
<sequence length="127" mass="14879">MMEREGRMRIRRHEFFEDFVAAATRILVELGISQAESALAASAMADHIASHWGGQNLNVPMDWRRALTQLELEIYNKFTGDNYDELARHYGISERTARRYIDRIRKRLAAAARRNQRDLFNNEHDDT</sequence>
<proteinExistence type="predicted"/>
<evidence type="ECO:0000313" key="3">
    <source>
        <dbReference type="Proteomes" id="UP000267521"/>
    </source>
</evidence>
<dbReference type="AlphaFoldDB" id="A0A3M6Q108"/>
<dbReference type="Gene3D" id="1.10.10.60">
    <property type="entry name" value="Homeodomain-like"/>
    <property type="match status" value="1"/>
</dbReference>
<name>A0A3M6Q108_9BURK</name>
<accession>A0A3M6Q108</accession>
<dbReference type="EMBL" id="RDQM01000014">
    <property type="protein sequence ID" value="RMW95998.1"/>
    <property type="molecule type" value="Genomic_DNA"/>
</dbReference>
<reference evidence="2 3" key="1">
    <citation type="submission" date="2018-10" db="EMBL/GenBank/DDBJ databases">
        <title>Comamonadaceae CDC group NO-1 genome sequencing and assembly.</title>
        <authorList>
            <person name="Bernier A.-M."/>
            <person name="Bernard K."/>
        </authorList>
    </citation>
    <scope>NUCLEOTIDE SEQUENCE [LARGE SCALE GENOMIC DNA]</scope>
    <source>
        <strain evidence="2 3">NML970147</strain>
    </source>
</reference>
<protein>
    <recommendedName>
        <fullName evidence="1">Mor transcription activator domain-containing protein</fullName>
    </recommendedName>
</protein>